<protein>
    <submittedName>
        <fullName evidence="1">Uncharacterized protein</fullName>
    </submittedName>
</protein>
<name>A0A0D3AXX2_BRAOL</name>
<evidence type="ECO:0000313" key="2">
    <source>
        <dbReference type="Proteomes" id="UP000032141"/>
    </source>
</evidence>
<dbReference type="Proteomes" id="UP000032141">
    <property type="component" value="Chromosome C2"/>
</dbReference>
<keyword evidence="2" id="KW-1185">Reference proteome</keyword>
<reference evidence="1 2" key="1">
    <citation type="journal article" date="2014" name="Genome Biol.">
        <title>Transcriptome and methylome profiling reveals relics of genome dominance in the mesopolyploid Brassica oleracea.</title>
        <authorList>
            <person name="Parkin I.A."/>
            <person name="Koh C."/>
            <person name="Tang H."/>
            <person name="Robinson S.J."/>
            <person name="Kagale S."/>
            <person name="Clarke W.E."/>
            <person name="Town C.D."/>
            <person name="Nixon J."/>
            <person name="Krishnakumar V."/>
            <person name="Bidwell S.L."/>
            <person name="Denoeud F."/>
            <person name="Belcram H."/>
            <person name="Links M.G."/>
            <person name="Just J."/>
            <person name="Clarke C."/>
            <person name="Bender T."/>
            <person name="Huebert T."/>
            <person name="Mason A.S."/>
            <person name="Pires J.C."/>
            <person name="Barker G."/>
            <person name="Moore J."/>
            <person name="Walley P.G."/>
            <person name="Manoli S."/>
            <person name="Batley J."/>
            <person name="Edwards D."/>
            <person name="Nelson M.N."/>
            <person name="Wang X."/>
            <person name="Paterson A.H."/>
            <person name="King G."/>
            <person name="Bancroft I."/>
            <person name="Chalhoub B."/>
            <person name="Sharpe A.G."/>
        </authorList>
    </citation>
    <scope>NUCLEOTIDE SEQUENCE</scope>
    <source>
        <strain evidence="1 2">cv. TO1000</strain>
    </source>
</reference>
<proteinExistence type="predicted"/>
<dbReference type="Gramene" id="Bo2g159560.1">
    <property type="protein sequence ID" value="Bo2g159560.1"/>
    <property type="gene ID" value="Bo2g159560"/>
</dbReference>
<dbReference type="HOGENOM" id="CLU_190953_0_0_1"/>
<evidence type="ECO:0000313" key="1">
    <source>
        <dbReference type="EnsemblPlants" id="Bo2g159560.1"/>
    </source>
</evidence>
<organism evidence="1 2">
    <name type="scientific">Brassica oleracea var. oleracea</name>
    <dbReference type="NCBI Taxonomy" id="109376"/>
    <lineage>
        <taxon>Eukaryota</taxon>
        <taxon>Viridiplantae</taxon>
        <taxon>Streptophyta</taxon>
        <taxon>Embryophyta</taxon>
        <taxon>Tracheophyta</taxon>
        <taxon>Spermatophyta</taxon>
        <taxon>Magnoliopsida</taxon>
        <taxon>eudicotyledons</taxon>
        <taxon>Gunneridae</taxon>
        <taxon>Pentapetalae</taxon>
        <taxon>rosids</taxon>
        <taxon>malvids</taxon>
        <taxon>Brassicales</taxon>
        <taxon>Brassicaceae</taxon>
        <taxon>Brassiceae</taxon>
        <taxon>Brassica</taxon>
    </lineage>
</organism>
<sequence>MMTSSGVPVANAAAAYSTFDSLRLNRAAHSIVGRLISFWDSRNINKNGDFI</sequence>
<accession>A0A0D3AXX2</accession>
<dbReference type="EnsemblPlants" id="Bo2g159560.1">
    <property type="protein sequence ID" value="Bo2g159560.1"/>
    <property type="gene ID" value="Bo2g159560"/>
</dbReference>
<reference evidence="1" key="2">
    <citation type="submission" date="2015-03" db="UniProtKB">
        <authorList>
            <consortium name="EnsemblPlants"/>
        </authorList>
    </citation>
    <scope>IDENTIFICATION</scope>
</reference>
<dbReference type="AlphaFoldDB" id="A0A0D3AXX2"/>